<evidence type="ECO:0008006" key="3">
    <source>
        <dbReference type="Google" id="ProtNLM"/>
    </source>
</evidence>
<proteinExistence type="predicted"/>
<comment type="caution">
    <text evidence="1">The sequence shown here is derived from an EMBL/GenBank/DDBJ whole genome shotgun (WGS) entry which is preliminary data.</text>
</comment>
<reference evidence="1" key="1">
    <citation type="journal article" date="2014" name="Int. J. Syst. Evol. Microbiol.">
        <title>Complete genome sequence of Corynebacterium casei LMG S-19264T (=DSM 44701T), isolated from a smear-ripened cheese.</title>
        <authorList>
            <consortium name="US DOE Joint Genome Institute (JGI-PGF)"/>
            <person name="Walter F."/>
            <person name="Albersmeier A."/>
            <person name="Kalinowski J."/>
            <person name="Ruckert C."/>
        </authorList>
    </citation>
    <scope>NUCLEOTIDE SEQUENCE</scope>
    <source>
        <strain evidence="1">KCTC 23224</strain>
    </source>
</reference>
<reference evidence="1" key="2">
    <citation type="submission" date="2020-09" db="EMBL/GenBank/DDBJ databases">
        <authorList>
            <person name="Sun Q."/>
            <person name="Kim S."/>
        </authorList>
    </citation>
    <scope>NUCLEOTIDE SEQUENCE</scope>
    <source>
        <strain evidence="1">KCTC 23224</strain>
    </source>
</reference>
<keyword evidence="2" id="KW-1185">Reference proteome</keyword>
<dbReference type="EMBL" id="BMYF01000008">
    <property type="protein sequence ID" value="GHB35934.1"/>
    <property type="molecule type" value="Genomic_DNA"/>
</dbReference>
<accession>A0A8J3CXV5</accession>
<dbReference type="AlphaFoldDB" id="A0A8J3CXV5"/>
<sequence>MDTSTKYKIISEIIKSNDEQVLNAVKSLLNIEDEVDFWEELSEADKAAIDEGLEQLDAGNYQSLESVRQEIKNRFNFVK</sequence>
<protein>
    <recommendedName>
        <fullName evidence="3">Addiction module component</fullName>
    </recommendedName>
</protein>
<organism evidence="1 2">
    <name type="scientific">Mongoliitalea lutea</name>
    <dbReference type="NCBI Taxonomy" id="849756"/>
    <lineage>
        <taxon>Bacteria</taxon>
        <taxon>Pseudomonadati</taxon>
        <taxon>Bacteroidota</taxon>
        <taxon>Cytophagia</taxon>
        <taxon>Cytophagales</taxon>
        <taxon>Cyclobacteriaceae</taxon>
        <taxon>Mongoliitalea</taxon>
    </lineage>
</organism>
<gene>
    <name evidence="1" type="ORF">GCM10008106_16790</name>
</gene>
<dbReference type="Proteomes" id="UP000642809">
    <property type="component" value="Unassembled WGS sequence"/>
</dbReference>
<evidence type="ECO:0000313" key="2">
    <source>
        <dbReference type="Proteomes" id="UP000642809"/>
    </source>
</evidence>
<name>A0A8J3CXV5_9BACT</name>
<dbReference type="RefSeq" id="WP_189580673.1">
    <property type="nucleotide sequence ID" value="NZ_BMYF01000008.1"/>
</dbReference>
<evidence type="ECO:0000313" key="1">
    <source>
        <dbReference type="EMBL" id="GHB35934.1"/>
    </source>
</evidence>